<dbReference type="EMBL" id="JBHUIK010000002">
    <property type="protein sequence ID" value="MFD2214374.1"/>
    <property type="molecule type" value="Genomic_DNA"/>
</dbReference>
<reference evidence="3" key="1">
    <citation type="journal article" date="2019" name="Int. J. Syst. Evol. Microbiol.">
        <title>The Global Catalogue of Microorganisms (GCM) 10K type strain sequencing project: providing services to taxonomists for standard genome sequencing and annotation.</title>
        <authorList>
            <consortium name="The Broad Institute Genomics Platform"/>
            <consortium name="The Broad Institute Genome Sequencing Center for Infectious Disease"/>
            <person name="Wu L."/>
            <person name="Ma J."/>
        </authorList>
    </citation>
    <scope>NUCLEOTIDE SEQUENCE [LARGE SCALE GENOMIC DNA]</scope>
    <source>
        <strain evidence="3">CGMCC 1.15474</strain>
    </source>
</reference>
<keyword evidence="3" id="KW-1185">Reference proteome</keyword>
<dbReference type="Proteomes" id="UP001597318">
    <property type="component" value="Unassembled WGS sequence"/>
</dbReference>
<accession>A0ABW5BXP5</accession>
<protein>
    <submittedName>
        <fullName evidence="2">Uncharacterized protein</fullName>
    </submittedName>
</protein>
<evidence type="ECO:0000256" key="1">
    <source>
        <dbReference type="SAM" id="MobiDB-lite"/>
    </source>
</evidence>
<evidence type="ECO:0000313" key="2">
    <source>
        <dbReference type="EMBL" id="MFD2214374.1"/>
    </source>
</evidence>
<evidence type="ECO:0000313" key="3">
    <source>
        <dbReference type="Proteomes" id="UP001597318"/>
    </source>
</evidence>
<dbReference type="RefSeq" id="WP_098799500.1">
    <property type="nucleotide sequence ID" value="NZ_CP095550.1"/>
</dbReference>
<organism evidence="2 3">
    <name type="scientific">Metabacillus endolithicus</name>
    <dbReference type="NCBI Taxonomy" id="1535204"/>
    <lineage>
        <taxon>Bacteria</taxon>
        <taxon>Bacillati</taxon>
        <taxon>Bacillota</taxon>
        <taxon>Bacilli</taxon>
        <taxon>Bacillales</taxon>
        <taxon>Bacillaceae</taxon>
        <taxon>Metabacillus</taxon>
    </lineage>
</organism>
<feature type="region of interest" description="Disordered" evidence="1">
    <location>
        <begin position="10"/>
        <end position="61"/>
    </location>
</feature>
<comment type="caution">
    <text evidence="2">The sequence shown here is derived from an EMBL/GenBank/DDBJ whole genome shotgun (WGS) entry which is preliminary data.</text>
</comment>
<sequence length="61" mass="7317">MLKKILKSLLSSSKHSHSYRRSYSSSDFKRRKSHHYHPSKYGHQHYKRKHKSSGFFSSYSS</sequence>
<proteinExistence type="predicted"/>
<feature type="compositionally biased region" description="Basic residues" evidence="1">
    <location>
        <begin position="29"/>
        <end position="52"/>
    </location>
</feature>
<gene>
    <name evidence="2" type="ORF">ACFSKK_11845</name>
</gene>
<name>A0ABW5BXP5_9BACI</name>